<gene>
    <name evidence="1" type="ORF">IPN02_07560</name>
</gene>
<evidence type="ECO:0000313" key="2">
    <source>
        <dbReference type="Proteomes" id="UP000727993"/>
    </source>
</evidence>
<reference evidence="1 2" key="1">
    <citation type="submission" date="2020-10" db="EMBL/GenBank/DDBJ databases">
        <title>Connecting structure to function with the recovery of over 1000 high-quality activated sludge metagenome-assembled genomes encoding full-length rRNA genes using long-read sequencing.</title>
        <authorList>
            <person name="Singleton C.M."/>
            <person name="Petriglieri F."/>
            <person name="Kristensen J.M."/>
            <person name="Kirkegaard R.H."/>
            <person name="Michaelsen T.Y."/>
            <person name="Andersen M.H."/>
            <person name="Karst S.M."/>
            <person name="Dueholm M.S."/>
            <person name="Nielsen P.H."/>
            <person name="Albertsen M."/>
        </authorList>
    </citation>
    <scope>NUCLEOTIDE SEQUENCE [LARGE SCALE GENOMIC DNA]</scope>
    <source>
        <strain evidence="1">Lyne_18-Q3-R50-59_MAXAC.006</strain>
    </source>
</reference>
<organism evidence="1 2">
    <name type="scientific">Candidatus Neomicrothrix subdominans</name>
    <dbReference type="NCBI Taxonomy" id="2954438"/>
    <lineage>
        <taxon>Bacteria</taxon>
        <taxon>Bacillati</taxon>
        <taxon>Actinomycetota</taxon>
        <taxon>Acidimicrobiia</taxon>
        <taxon>Acidimicrobiales</taxon>
        <taxon>Microthrixaceae</taxon>
        <taxon>Candidatus Neomicrothrix</taxon>
    </lineage>
</organism>
<comment type="caution">
    <text evidence="1">The sequence shown here is derived from an EMBL/GenBank/DDBJ whole genome shotgun (WGS) entry which is preliminary data.</text>
</comment>
<name>A0A936TFJ8_9ACTN</name>
<proteinExistence type="predicted"/>
<sequence length="467" mass="52202">MANETILGAQPRPRVAVIARDSLLPIFDGLTDVAPTVDFFNHSSEFSCIEYDIIVSTQSNLVGQDDGSERFMRDVFLEDDCGDAVQVYVASPGGGIEEMPYIFYAGVRLLEEEQFPGAVRLNWCRDVVVAECKPPPPMKLPDLVELTSELHDEMVRSEHKEAFFLAADQAPTWESAEGYQGLGIYNDGVGRKALAAVVPSSGGSEALLLPSYVPNLARWLNTLIPRWRQRSPERFPQELDWSSDDEWSTAEERYVRQRIGRIQNDKRAAVSEFDEQIKSLSAELHRVNLAADSGPRRMLTNQGTELVDAAAQAIRDLGFDVIDADRDLDSERGQKLEDLQIREPNREEWIALVEVRGYKGGAKTSDFQRLARFAARYERETTVSPSRRWLIVNHLINEPPASRPKAFESAPEDLELFAEDGGLVIDTRDLFQVVQMVEAGTLGWETAVDALSTQTGLFDLPSSDPPE</sequence>
<accession>A0A936TFJ8</accession>
<dbReference type="EMBL" id="JADJZA010000004">
    <property type="protein sequence ID" value="MBK9296685.1"/>
    <property type="molecule type" value="Genomic_DNA"/>
</dbReference>
<evidence type="ECO:0000313" key="1">
    <source>
        <dbReference type="EMBL" id="MBK9296685.1"/>
    </source>
</evidence>
<protein>
    <submittedName>
        <fullName evidence="1">Uncharacterized protein</fullName>
    </submittedName>
</protein>
<dbReference type="Proteomes" id="UP000727993">
    <property type="component" value="Unassembled WGS sequence"/>
</dbReference>
<dbReference type="AlphaFoldDB" id="A0A936TFJ8"/>